<protein>
    <recommendedName>
        <fullName evidence="2">DUF11 domain-containing protein</fullName>
    </recommendedName>
</protein>
<accession>A0A0F9A3W4</accession>
<dbReference type="EMBL" id="LAZR01044638">
    <property type="protein sequence ID" value="KKL04165.1"/>
    <property type="molecule type" value="Genomic_DNA"/>
</dbReference>
<dbReference type="AlphaFoldDB" id="A0A0F9A3W4"/>
<gene>
    <name evidence="1" type="ORF">LCGC14_2618780</name>
</gene>
<evidence type="ECO:0008006" key="2">
    <source>
        <dbReference type="Google" id="ProtNLM"/>
    </source>
</evidence>
<proteinExistence type="predicted"/>
<organism evidence="1">
    <name type="scientific">marine sediment metagenome</name>
    <dbReference type="NCBI Taxonomy" id="412755"/>
    <lineage>
        <taxon>unclassified sequences</taxon>
        <taxon>metagenomes</taxon>
        <taxon>ecological metagenomes</taxon>
    </lineage>
</organism>
<comment type="caution">
    <text evidence="1">The sequence shown here is derived from an EMBL/GenBank/DDBJ whole genome shotgun (WGS) entry which is preliminary data.</text>
</comment>
<reference evidence="1" key="1">
    <citation type="journal article" date="2015" name="Nature">
        <title>Complex archaea that bridge the gap between prokaryotes and eukaryotes.</title>
        <authorList>
            <person name="Spang A."/>
            <person name="Saw J.H."/>
            <person name="Jorgensen S.L."/>
            <person name="Zaremba-Niedzwiedzka K."/>
            <person name="Martijn J."/>
            <person name="Lind A.E."/>
            <person name="van Eijk R."/>
            <person name="Schleper C."/>
            <person name="Guy L."/>
            <person name="Ettema T.J."/>
        </authorList>
    </citation>
    <scope>NUCLEOTIDE SEQUENCE</scope>
</reference>
<sequence length="99" mass="10112">MFTVPVGKRCVVTHAILVAGANASTSVVTIGQVGALTDFLGSQTLSAIDAQFDIAILQPIPAATTAKVESYAAGTVIQMDVTTGNGGATNTVYLFGFLY</sequence>
<name>A0A0F9A3W4_9ZZZZ</name>
<evidence type="ECO:0000313" key="1">
    <source>
        <dbReference type="EMBL" id="KKL04165.1"/>
    </source>
</evidence>